<sequence>MESAFGTARLQGTSNKDSPVSSTSFNATFPNTSRTNRSNLEIINFMCPINSKASYDQEMREKLDQFKSEILDDIIQRDVYTDRTVFQGVWQKTQLSQ</sequence>
<evidence type="ECO:0000313" key="3">
    <source>
        <dbReference type="Proteomes" id="UP000024404"/>
    </source>
</evidence>
<reference evidence="3" key="1">
    <citation type="submission" date="2013-10" db="EMBL/GenBank/DDBJ databases">
        <title>Genome sequencing of Onchocerca volvulus.</title>
        <authorList>
            <person name="Cotton J."/>
            <person name="Tsai J."/>
            <person name="Stanley E."/>
            <person name="Tracey A."/>
            <person name="Holroyd N."/>
            <person name="Lustigman S."/>
            <person name="Berriman M."/>
        </authorList>
    </citation>
    <scope>NUCLEOTIDE SEQUENCE</scope>
</reference>
<name>A0A8R1XNV3_ONCVO</name>
<feature type="region of interest" description="Disordered" evidence="1">
    <location>
        <begin position="1"/>
        <end position="31"/>
    </location>
</feature>
<protein>
    <submittedName>
        <fullName evidence="2">Uncharacterized protein</fullName>
    </submittedName>
</protein>
<evidence type="ECO:0000313" key="2">
    <source>
        <dbReference type="EnsemblMetazoa" id="OVOC12339.1"/>
    </source>
</evidence>
<evidence type="ECO:0000256" key="1">
    <source>
        <dbReference type="SAM" id="MobiDB-lite"/>
    </source>
</evidence>
<feature type="compositionally biased region" description="Polar residues" evidence="1">
    <location>
        <begin position="10"/>
        <end position="31"/>
    </location>
</feature>
<proteinExistence type="predicted"/>
<accession>A0A8R1XNV3</accession>
<dbReference type="EMBL" id="CMVM020000438">
    <property type="status" value="NOT_ANNOTATED_CDS"/>
    <property type="molecule type" value="Genomic_DNA"/>
</dbReference>
<dbReference type="EnsemblMetazoa" id="OVOC12339.1">
    <property type="protein sequence ID" value="OVOC12339.1"/>
    <property type="gene ID" value="WBGene00249148"/>
</dbReference>
<organism evidence="2 3">
    <name type="scientific">Onchocerca volvulus</name>
    <dbReference type="NCBI Taxonomy" id="6282"/>
    <lineage>
        <taxon>Eukaryota</taxon>
        <taxon>Metazoa</taxon>
        <taxon>Ecdysozoa</taxon>
        <taxon>Nematoda</taxon>
        <taxon>Chromadorea</taxon>
        <taxon>Rhabditida</taxon>
        <taxon>Spirurina</taxon>
        <taxon>Spiruromorpha</taxon>
        <taxon>Filarioidea</taxon>
        <taxon>Onchocercidae</taxon>
        <taxon>Onchocerca</taxon>
    </lineage>
</organism>
<dbReference type="AlphaFoldDB" id="A0A8R1XNV3"/>
<keyword evidence="3" id="KW-1185">Reference proteome</keyword>
<reference evidence="2" key="2">
    <citation type="submission" date="2022-06" db="UniProtKB">
        <authorList>
            <consortium name="EnsemblMetazoa"/>
        </authorList>
    </citation>
    <scope>IDENTIFICATION</scope>
</reference>
<dbReference type="Proteomes" id="UP000024404">
    <property type="component" value="Unassembled WGS sequence"/>
</dbReference>